<gene>
    <name evidence="2" type="ORF">I7I51_01250</name>
</gene>
<evidence type="ECO:0000256" key="1">
    <source>
        <dbReference type="SAM" id="MobiDB-lite"/>
    </source>
</evidence>
<organism evidence="2 3">
    <name type="scientific">Ajellomyces capsulatus</name>
    <name type="common">Darling's disease fungus</name>
    <name type="synonym">Histoplasma capsulatum</name>
    <dbReference type="NCBI Taxonomy" id="5037"/>
    <lineage>
        <taxon>Eukaryota</taxon>
        <taxon>Fungi</taxon>
        <taxon>Dikarya</taxon>
        <taxon>Ascomycota</taxon>
        <taxon>Pezizomycotina</taxon>
        <taxon>Eurotiomycetes</taxon>
        <taxon>Eurotiomycetidae</taxon>
        <taxon>Onygenales</taxon>
        <taxon>Ajellomycetaceae</taxon>
        <taxon>Histoplasma</taxon>
    </lineage>
</organism>
<proteinExistence type="predicted"/>
<reference evidence="2" key="1">
    <citation type="submission" date="2021-01" db="EMBL/GenBank/DDBJ databases">
        <title>Chromosome-level genome assembly of a human fungal pathogen reveals clustering of transcriptionally co-regulated genes.</title>
        <authorList>
            <person name="Voorhies M."/>
            <person name="Cohen S."/>
            <person name="Shea T.P."/>
            <person name="Petrus S."/>
            <person name="Munoz J.F."/>
            <person name="Poplawski S."/>
            <person name="Goldman W.E."/>
            <person name="Michael T."/>
            <person name="Cuomo C.A."/>
            <person name="Sil A."/>
            <person name="Beyhan S."/>
        </authorList>
    </citation>
    <scope>NUCLEOTIDE SEQUENCE</scope>
    <source>
        <strain evidence="2">WU24</strain>
    </source>
</reference>
<dbReference type="VEuPathDB" id="FungiDB:I7I51_01250"/>
<feature type="region of interest" description="Disordered" evidence="1">
    <location>
        <begin position="108"/>
        <end position="145"/>
    </location>
</feature>
<sequence length="145" mass="16570">EYHFIPERPHVKPRRAKRAPAKKVQPVPNCHDCYILSKEVARLRRRVLALEQIFGSLGQETHLKKASGGRNCHSVINHQVPRIVEQAPKHAVPNSLNASRQALLDERVDNRSEHKHSKNPGKRLAIMSPRFKDNYLSPGNTRSVR</sequence>
<dbReference type="EMBL" id="CP069114">
    <property type="protein sequence ID" value="QSS64185.1"/>
    <property type="molecule type" value="Genomic_DNA"/>
</dbReference>
<evidence type="ECO:0000313" key="3">
    <source>
        <dbReference type="Proteomes" id="UP000663671"/>
    </source>
</evidence>
<dbReference type="AlphaFoldDB" id="A0A8A1ME70"/>
<feature type="non-terminal residue" evidence="2">
    <location>
        <position position="145"/>
    </location>
</feature>
<accession>A0A8A1ME70</accession>
<name>A0A8A1ME70_AJECA</name>
<evidence type="ECO:0000313" key="2">
    <source>
        <dbReference type="EMBL" id="QSS64185.1"/>
    </source>
</evidence>
<protein>
    <submittedName>
        <fullName evidence="2">Uncharacterized protein</fullName>
    </submittedName>
</protein>
<dbReference type="Proteomes" id="UP000663671">
    <property type="component" value="Chromosome 1"/>
</dbReference>